<proteinExistence type="predicted"/>
<dbReference type="EMBL" id="CP100390">
    <property type="protein sequence ID" value="UZE94583.1"/>
    <property type="molecule type" value="Genomic_DNA"/>
</dbReference>
<protein>
    <submittedName>
        <fullName evidence="1">Uncharacterized protein</fullName>
    </submittedName>
</protein>
<keyword evidence="2" id="KW-1185">Reference proteome</keyword>
<name>A0ABY6MXM9_9ALTE</name>
<dbReference type="Proteomes" id="UP001163739">
    <property type="component" value="Chromosome"/>
</dbReference>
<evidence type="ECO:0000313" key="1">
    <source>
        <dbReference type="EMBL" id="UZE94583.1"/>
    </source>
</evidence>
<accession>A0ABY6MXM9</accession>
<reference evidence="1" key="1">
    <citation type="submission" date="2022-06" db="EMBL/GenBank/DDBJ databases">
        <title>Alkalimarinus sp. nov., isolated from gut of a Alitta virens.</title>
        <authorList>
            <person name="Yang A.I."/>
            <person name="Shin N.-R."/>
        </authorList>
    </citation>
    <scope>NUCLEOTIDE SEQUENCE</scope>
    <source>
        <strain evidence="1">A2M4</strain>
    </source>
</reference>
<sequence>MFAQFDVFNKVINRVYENVLCDQQNQINEPIKAIYRRIRNDIIGPERFEMYHTGDKKETALGRSLTRVAELADITSLVVEAFG</sequence>
<organism evidence="1 2">
    <name type="scientific">Alkalimarinus alittae</name>
    <dbReference type="NCBI Taxonomy" id="2961619"/>
    <lineage>
        <taxon>Bacteria</taxon>
        <taxon>Pseudomonadati</taxon>
        <taxon>Pseudomonadota</taxon>
        <taxon>Gammaproteobacteria</taxon>
        <taxon>Alteromonadales</taxon>
        <taxon>Alteromonadaceae</taxon>
        <taxon>Alkalimarinus</taxon>
    </lineage>
</organism>
<dbReference type="RefSeq" id="WP_265046075.1">
    <property type="nucleotide sequence ID" value="NZ_CP100390.1"/>
</dbReference>
<evidence type="ECO:0000313" key="2">
    <source>
        <dbReference type="Proteomes" id="UP001163739"/>
    </source>
</evidence>
<gene>
    <name evidence="1" type="ORF">NKI27_10835</name>
</gene>